<gene>
    <name evidence="1" type="ordered locus">NT01EI_1517</name>
</gene>
<organism evidence="1 2">
    <name type="scientific">Edwardsiella ictaluri (strain 93-146)</name>
    <dbReference type="NCBI Taxonomy" id="634503"/>
    <lineage>
        <taxon>Bacteria</taxon>
        <taxon>Pseudomonadati</taxon>
        <taxon>Pseudomonadota</taxon>
        <taxon>Gammaproteobacteria</taxon>
        <taxon>Enterobacterales</taxon>
        <taxon>Hafniaceae</taxon>
        <taxon>Edwardsiella</taxon>
    </lineage>
</organism>
<name>C5B7W7_EDWI9</name>
<reference evidence="1 2" key="2">
    <citation type="journal article" date="2012" name="J. Bacteriol.">
        <title>Genome Sequence of Edwardsiella ictaluri 93-146, a Strain Associated with a Natural Channel Catfish Outbreak of Enteric Septicemia of Catfish.</title>
        <authorList>
            <person name="Williams M.L."/>
            <person name="Gillaspy A.F."/>
            <person name="Dyer D.W."/>
            <person name="Thune R.L."/>
            <person name="Waldbieser G.C."/>
            <person name="Schuster S.C."/>
            <person name="Gipson J."/>
            <person name="Zaitshik J."/>
            <person name="Landry C."/>
            <person name="Banes M.M."/>
            <person name="Lawrence M.L."/>
        </authorList>
    </citation>
    <scope>NUCLEOTIDE SEQUENCE [LARGE SCALE GENOMIC DNA]</scope>
    <source>
        <strain evidence="1 2">93-146</strain>
    </source>
</reference>
<evidence type="ECO:0000313" key="1">
    <source>
        <dbReference type="EMBL" id="ACR68703.1"/>
    </source>
</evidence>
<dbReference type="Proteomes" id="UP000001485">
    <property type="component" value="Chromosome"/>
</dbReference>
<evidence type="ECO:0000313" key="2">
    <source>
        <dbReference type="Proteomes" id="UP000001485"/>
    </source>
</evidence>
<sequence length="63" mass="7350">MDALAPLTLPPNPKSQIHIEKYAENNQSFKNHLNRYNIIRYNGDSRFLFAVICCDGKVYNEYT</sequence>
<reference evidence="2" key="1">
    <citation type="submission" date="2009-03" db="EMBL/GenBank/DDBJ databases">
        <title>Complete genome sequence of Edwardsiella ictaluri 93-146.</title>
        <authorList>
            <person name="Williams M.L."/>
            <person name="Gillaspy A.F."/>
            <person name="Dyer D.W."/>
            <person name="Thune R.L."/>
            <person name="Waldbieser G.C."/>
            <person name="Schuster S.C."/>
            <person name="Gipson J."/>
            <person name="Zaitshik J."/>
            <person name="Landry C."/>
            <person name="Lawrence M.L."/>
        </authorList>
    </citation>
    <scope>NUCLEOTIDE SEQUENCE [LARGE SCALE GENOMIC DNA]</scope>
    <source>
        <strain evidence="2">93-146</strain>
    </source>
</reference>
<dbReference type="HOGENOM" id="CLU_2878679_0_0_6"/>
<accession>C5B7W7</accession>
<dbReference type="EMBL" id="CP001600">
    <property type="protein sequence ID" value="ACR68703.1"/>
    <property type="molecule type" value="Genomic_DNA"/>
</dbReference>
<proteinExistence type="predicted"/>
<dbReference type="KEGG" id="eic:NT01EI_1517"/>
<protein>
    <submittedName>
        <fullName evidence="1">Uncharacterized protein</fullName>
    </submittedName>
</protein>
<dbReference type="AlphaFoldDB" id="C5B7W7"/>